<dbReference type="Pfam" id="PF05947">
    <property type="entry name" value="T6SS_TssF"/>
    <property type="match status" value="1"/>
</dbReference>
<name>A0A7X4HH68_9BURK</name>
<keyword evidence="2" id="KW-1185">Reference proteome</keyword>
<evidence type="ECO:0000313" key="1">
    <source>
        <dbReference type="EMBL" id="MYN10070.1"/>
    </source>
</evidence>
<dbReference type="EMBL" id="WWCU01000031">
    <property type="protein sequence ID" value="MYN10070.1"/>
    <property type="molecule type" value="Genomic_DNA"/>
</dbReference>
<dbReference type="PANTHER" id="PTHR35370:SF1">
    <property type="entry name" value="TYPE VI SECRETION SYSTEM COMPONENT TSSF1"/>
    <property type="match status" value="1"/>
</dbReference>
<dbReference type="NCBIfam" id="TIGR03359">
    <property type="entry name" value="VI_chp_6"/>
    <property type="match status" value="1"/>
</dbReference>
<accession>A0A7X4HH68</accession>
<dbReference type="RefSeq" id="WP_161074365.1">
    <property type="nucleotide sequence ID" value="NZ_WWCU01000031.1"/>
</dbReference>
<dbReference type="InterPro" id="IPR010272">
    <property type="entry name" value="T6SS_TssF"/>
</dbReference>
<comment type="caution">
    <text evidence="1">The sequence shown here is derived from an EMBL/GenBank/DDBJ whole genome shotgun (WGS) entry which is preliminary data.</text>
</comment>
<organism evidence="1 2">
    <name type="scientific">Pseudoduganella aquatica</name>
    <dbReference type="NCBI Taxonomy" id="2660641"/>
    <lineage>
        <taxon>Bacteria</taxon>
        <taxon>Pseudomonadati</taxon>
        <taxon>Pseudomonadota</taxon>
        <taxon>Betaproteobacteria</taxon>
        <taxon>Burkholderiales</taxon>
        <taxon>Oxalobacteraceae</taxon>
        <taxon>Telluria group</taxon>
        <taxon>Pseudoduganella</taxon>
    </lineage>
</organism>
<dbReference type="Proteomes" id="UP000450676">
    <property type="component" value="Unassembled WGS sequence"/>
</dbReference>
<gene>
    <name evidence="1" type="primary">tssF</name>
    <name evidence="1" type="ORF">GTP77_22370</name>
</gene>
<sequence>MEKLLPYFERELGMLRRASHDFAERYPKLAGSLLMNGETCADPHVERLIQSVALLNARTAKRLDDDYAGFTEALLGVLYPHYLRPIPSCSIVRFDNSTVARGAASSAVIPRGTALKSLGSTAPGCKFRTAYDVAVAPVQISTARFDTFIHAPSSLPLPPDITAAIRITIACTVPNRSLAEMRLPVLRVYLDGEASLRATLRDTLFMRTSCACIETEGQWRMLERIPVRPAGFDDADALLPFGPAEQPAYRLLSEYFAYPEKFDFIDIDLADLLRHAAPGCANVTLHLALNGLRGDSSAARVLRTLTPDNLLLSCTPIVNLFRHIASPIRITHTRSSYPLLPDALPAQACEVYSVDSVHLLQRAGSRDSISTEFVPYYSLRHGESSNGKGHYWIVRRDEELANGRQAHEYSLALIDRDFDPLKAESGTASIGITCTNRDLPHELQGGLPGGDLASESTAGNVPIRLLRKPTRSQRLTSARGAQWGLVSHLSLNHRALTQQGLPAFTAMLRLYAMRDSAISQRQIDGITGLAHKLGTAWLQRGAGLACLHGVDIRITFDEQAYAGTGIHIFAQMLDNLLGMYAHLNSYTQLTIVSHATGKELLQCAPRNGSLPLA</sequence>
<dbReference type="PANTHER" id="PTHR35370">
    <property type="entry name" value="CYTOPLASMIC PROTEIN-RELATED-RELATED"/>
    <property type="match status" value="1"/>
</dbReference>
<protein>
    <submittedName>
        <fullName evidence="1">Type VI secretion system baseplate subunit TssF</fullName>
    </submittedName>
</protein>
<dbReference type="AlphaFoldDB" id="A0A7X4HH68"/>
<dbReference type="PIRSF" id="PIRSF028304">
    <property type="entry name" value="UCP028304"/>
    <property type="match status" value="1"/>
</dbReference>
<proteinExistence type="predicted"/>
<evidence type="ECO:0000313" key="2">
    <source>
        <dbReference type="Proteomes" id="UP000450676"/>
    </source>
</evidence>
<reference evidence="1 2" key="1">
    <citation type="submission" date="2019-12" db="EMBL/GenBank/DDBJ databases">
        <title>Novel species isolated from a subtropical stream in China.</title>
        <authorList>
            <person name="Lu H."/>
        </authorList>
    </citation>
    <scope>NUCLEOTIDE SEQUENCE [LARGE SCALE GENOMIC DNA]</scope>
    <source>
        <strain evidence="1 2">FT127W</strain>
    </source>
</reference>